<evidence type="ECO:0000313" key="15">
    <source>
        <dbReference type="EMBL" id="NWJ46598.1"/>
    </source>
</evidence>
<dbReference type="EMBL" id="CP128399">
    <property type="protein sequence ID" value="WJW65968.1"/>
    <property type="molecule type" value="Genomic_DNA"/>
</dbReference>
<dbReference type="GO" id="GO:0042732">
    <property type="term" value="P:D-xylose metabolic process"/>
    <property type="evidence" value="ECO:0007669"/>
    <property type="project" value="InterPro"/>
</dbReference>
<dbReference type="PRINTS" id="PR01713">
    <property type="entry name" value="NUCEPIMERASE"/>
</dbReference>
<evidence type="ECO:0000256" key="7">
    <source>
        <dbReference type="ARBA" id="ARBA00022793"/>
    </source>
</evidence>
<dbReference type="GO" id="GO:0048040">
    <property type="term" value="F:UDP-glucuronate decarboxylase activity"/>
    <property type="evidence" value="ECO:0007669"/>
    <property type="project" value="UniProtKB-EC"/>
</dbReference>
<reference evidence="16" key="2">
    <citation type="journal article" date="2024" name="Nature">
        <title>Anoxygenic phototroph of the Chloroflexota uses a type I reaction centre.</title>
        <authorList>
            <person name="Tsuji J.M."/>
            <person name="Shaw N.A."/>
            <person name="Nagashima S."/>
            <person name="Venkiteswaran J.J."/>
            <person name="Schiff S.L."/>
            <person name="Watanabe T."/>
            <person name="Fukui M."/>
            <person name="Hanada S."/>
            <person name="Tank M."/>
            <person name="Neufeld J.D."/>
        </authorList>
    </citation>
    <scope>NUCLEOTIDE SEQUENCE</scope>
    <source>
        <strain evidence="16">L227-S17</strain>
    </source>
</reference>
<dbReference type="GO" id="GO:0070403">
    <property type="term" value="F:NAD+ binding"/>
    <property type="evidence" value="ECO:0007669"/>
    <property type="project" value="InterPro"/>
</dbReference>
<evidence type="ECO:0000256" key="10">
    <source>
        <dbReference type="ARBA" id="ARBA00023027"/>
    </source>
</evidence>
<protein>
    <recommendedName>
        <fullName evidence="5">UDP-glucuronate decarboxylase</fullName>
        <ecNumber evidence="5">4.1.1.35</ecNumber>
    </recommendedName>
</protein>
<keyword evidence="8" id="KW-0735">Signal-anchor</keyword>
<evidence type="ECO:0000256" key="6">
    <source>
        <dbReference type="ARBA" id="ARBA00022692"/>
    </source>
</evidence>
<evidence type="ECO:0000256" key="2">
    <source>
        <dbReference type="ARBA" id="ARBA00004447"/>
    </source>
</evidence>
<evidence type="ECO:0000256" key="8">
    <source>
        <dbReference type="ARBA" id="ARBA00022968"/>
    </source>
</evidence>
<evidence type="ECO:0000256" key="4">
    <source>
        <dbReference type="ARBA" id="ARBA00007505"/>
    </source>
</evidence>
<dbReference type="InterPro" id="IPR036291">
    <property type="entry name" value="NAD(P)-bd_dom_sf"/>
</dbReference>
<keyword evidence="6" id="KW-0812">Transmembrane</keyword>
<comment type="cofactor">
    <cofactor evidence="1">
        <name>NAD(+)</name>
        <dbReference type="ChEBI" id="CHEBI:57540"/>
    </cofactor>
</comment>
<comment type="pathway">
    <text evidence="3">Nucleotide-sugar biosynthesis; UDP-alpha-D-xylose biosynthesis; UDP-alpha-D-xylose from UDP-alpha-D-glucuronate: step 1/1.</text>
</comment>
<keyword evidence="18" id="KW-1185">Reference proteome</keyword>
<keyword evidence="13 16" id="KW-0456">Lyase</keyword>
<evidence type="ECO:0000256" key="13">
    <source>
        <dbReference type="ARBA" id="ARBA00023239"/>
    </source>
</evidence>
<proteinExistence type="inferred from homology"/>
<dbReference type="Proteomes" id="UP001431572">
    <property type="component" value="Chromosome 1"/>
</dbReference>
<keyword evidence="12" id="KW-0472">Membrane</keyword>
<sequence>MTKALITGGAGFIGSHLAEYLLNLGQEVYIIDDLSTGSIYNIQHLKENPRFHYVIDTMMHEPVLAELIDSCDVVYHLAAAVGVRLIVESPIRTIETNTKGTELVLKWAAKKKKKVIIASTSEVYGKSTKIPFTETDDLLLGPSYKGRWSYACSKLLDEFLGLAYYREMGTPVLVARLFNTVGPRQTGQYGMVIPRFVKQALSGSHITVYDDGQMVRAFSYVGDIVGALEKLMAHPDTAGKIYNIGNPEPVTIENLARRVIELTGSKSTIEYVPYINAYTEGFEDIRERVPDITKVQKMIGFEPKVSLDEILRRVIDHFRDNENV</sequence>
<keyword evidence="7" id="KW-0210">Decarboxylase</keyword>
<evidence type="ECO:0000259" key="14">
    <source>
        <dbReference type="Pfam" id="PF16363"/>
    </source>
</evidence>
<dbReference type="AlphaFoldDB" id="A0A8T7LX94"/>
<evidence type="ECO:0000256" key="5">
    <source>
        <dbReference type="ARBA" id="ARBA00012290"/>
    </source>
</evidence>
<dbReference type="PANTHER" id="PTHR43078:SF6">
    <property type="entry name" value="UDP-GLUCURONIC ACID DECARBOXYLASE 1"/>
    <property type="match status" value="1"/>
</dbReference>
<feature type="domain" description="NAD(P)-binding" evidence="14">
    <location>
        <begin position="5"/>
        <end position="313"/>
    </location>
</feature>
<evidence type="ECO:0000313" key="17">
    <source>
        <dbReference type="Proteomes" id="UP000521676"/>
    </source>
</evidence>
<organism evidence="15 17">
    <name type="scientific">Candidatus Chlorohelix allophototropha</name>
    <dbReference type="NCBI Taxonomy" id="3003348"/>
    <lineage>
        <taxon>Bacteria</taxon>
        <taxon>Bacillati</taxon>
        <taxon>Chloroflexota</taxon>
        <taxon>Chloroflexia</taxon>
        <taxon>Candidatus Chloroheliales</taxon>
        <taxon>Candidatus Chloroheliaceae</taxon>
        <taxon>Candidatus Chlorohelix</taxon>
    </lineage>
</organism>
<accession>A0A8T7LX94</accession>
<dbReference type="EMBL" id="JACATZ010000001">
    <property type="protein sequence ID" value="NWJ46598.1"/>
    <property type="molecule type" value="Genomic_DNA"/>
</dbReference>
<reference evidence="15 17" key="1">
    <citation type="submission" date="2020-06" db="EMBL/GenBank/DDBJ databases">
        <title>Anoxygenic phototrophic Chloroflexota member uses a Type I reaction center.</title>
        <authorList>
            <person name="Tsuji J.M."/>
            <person name="Shaw N.A."/>
            <person name="Nagashima S."/>
            <person name="Venkiteswaran J."/>
            <person name="Schiff S.L."/>
            <person name="Hanada S."/>
            <person name="Tank M."/>
            <person name="Neufeld J.D."/>
        </authorList>
    </citation>
    <scope>NUCLEOTIDE SEQUENCE [LARGE SCALE GENOMIC DNA]</scope>
    <source>
        <strain evidence="15">L227-S17</strain>
    </source>
</reference>
<dbReference type="GO" id="GO:0005737">
    <property type="term" value="C:cytoplasm"/>
    <property type="evidence" value="ECO:0007669"/>
    <property type="project" value="TreeGrafter"/>
</dbReference>
<dbReference type="PANTHER" id="PTHR43078">
    <property type="entry name" value="UDP-GLUCURONIC ACID DECARBOXYLASE-RELATED"/>
    <property type="match status" value="1"/>
</dbReference>
<gene>
    <name evidence="15" type="ORF">HXX08_12020</name>
    <name evidence="16" type="ORF">OZ401_001748</name>
</gene>
<evidence type="ECO:0000256" key="9">
    <source>
        <dbReference type="ARBA" id="ARBA00022989"/>
    </source>
</evidence>
<comment type="subcellular location">
    <subcellularLocation>
        <location evidence="2">Golgi apparatus</location>
        <location evidence="2">Golgi stack membrane</location>
        <topology evidence="2">Single-pass type II membrane protein</topology>
    </subcellularLocation>
</comment>
<dbReference type="Gene3D" id="3.40.50.720">
    <property type="entry name" value="NAD(P)-binding Rossmann-like Domain"/>
    <property type="match status" value="1"/>
</dbReference>
<dbReference type="SUPFAM" id="SSF51735">
    <property type="entry name" value="NAD(P)-binding Rossmann-fold domains"/>
    <property type="match status" value="1"/>
</dbReference>
<evidence type="ECO:0000256" key="11">
    <source>
        <dbReference type="ARBA" id="ARBA00023034"/>
    </source>
</evidence>
<name>A0A8T7LX94_9CHLR</name>
<evidence type="ECO:0000256" key="3">
    <source>
        <dbReference type="ARBA" id="ARBA00005100"/>
    </source>
</evidence>
<evidence type="ECO:0000256" key="1">
    <source>
        <dbReference type="ARBA" id="ARBA00001911"/>
    </source>
</evidence>
<dbReference type="RefSeq" id="WP_341467854.1">
    <property type="nucleotide sequence ID" value="NZ_CP128399.1"/>
</dbReference>
<dbReference type="EC" id="4.1.1.35" evidence="5"/>
<comment type="similarity">
    <text evidence="4">Belongs to the NAD(P)-dependent epimerase/dehydratase family. UDP-glucuronic acid decarboxylase subfamily.</text>
</comment>
<dbReference type="Pfam" id="PF16363">
    <property type="entry name" value="GDP_Man_Dehyd"/>
    <property type="match status" value="1"/>
</dbReference>
<keyword evidence="11" id="KW-0333">Golgi apparatus</keyword>
<keyword evidence="9" id="KW-1133">Transmembrane helix</keyword>
<evidence type="ECO:0000313" key="16">
    <source>
        <dbReference type="EMBL" id="WJW65968.1"/>
    </source>
</evidence>
<keyword evidence="10" id="KW-0520">NAD</keyword>
<dbReference type="InterPro" id="IPR044516">
    <property type="entry name" value="UXS-like"/>
</dbReference>
<evidence type="ECO:0000256" key="12">
    <source>
        <dbReference type="ARBA" id="ARBA00023136"/>
    </source>
</evidence>
<dbReference type="InterPro" id="IPR016040">
    <property type="entry name" value="NAD(P)-bd_dom"/>
</dbReference>
<dbReference type="Proteomes" id="UP000521676">
    <property type="component" value="Unassembled WGS sequence"/>
</dbReference>
<evidence type="ECO:0000313" key="18">
    <source>
        <dbReference type="Proteomes" id="UP001431572"/>
    </source>
</evidence>